<evidence type="ECO:0000313" key="4">
    <source>
        <dbReference type="Proteomes" id="UP000807469"/>
    </source>
</evidence>
<evidence type="ECO:0000313" key="3">
    <source>
        <dbReference type="EMBL" id="KAF9472082.1"/>
    </source>
</evidence>
<dbReference type="PANTHER" id="PTHR40465:SF1">
    <property type="entry name" value="DUF6534 DOMAIN-CONTAINING PROTEIN"/>
    <property type="match status" value="1"/>
</dbReference>
<dbReference type="Proteomes" id="UP000807469">
    <property type="component" value="Unassembled WGS sequence"/>
</dbReference>
<feature type="transmembrane region" description="Helical" evidence="1">
    <location>
        <begin position="55"/>
        <end position="76"/>
    </location>
</feature>
<sequence>MSASALPPVAPPDLSPISGPLLVGYILNWGLHGILSMQVYLYYLAFPRDRVGHKALVYGTYLLESAQTFLFTSSAFKTFAMGFGNPAILDNVDTLWFSMFIMSGLIAFITQTFYAYRVSILGQSIYAAIVITVLAFVQLGGALTLGVQTKQIGSFSHFWDTGSFISAGIWEGSSTACDLIIAAAMLYYFTRRESNVKDHSNVFITRVLNFTIESGAATALVAIATLVLTFLPSRPTYYQACVCVLGKVYSNSMLVAFNSRMRIASLNASTTAHEVPIPLSVSYSTARSVTNENGVQLRHSGLVITREEVSFSSPNYRGDDLDIKNIPRHYEESMIKPEDTAESEAKVFRVY</sequence>
<gene>
    <name evidence="3" type="ORF">BDN70DRAFT_887418</name>
</gene>
<dbReference type="Pfam" id="PF20152">
    <property type="entry name" value="DUF6534"/>
    <property type="match status" value="1"/>
</dbReference>
<proteinExistence type="predicted"/>
<reference evidence="3" key="1">
    <citation type="submission" date="2020-11" db="EMBL/GenBank/DDBJ databases">
        <authorList>
            <consortium name="DOE Joint Genome Institute"/>
            <person name="Ahrendt S."/>
            <person name="Riley R."/>
            <person name="Andreopoulos W."/>
            <person name="Labutti K."/>
            <person name="Pangilinan J."/>
            <person name="Ruiz-Duenas F.J."/>
            <person name="Barrasa J.M."/>
            <person name="Sanchez-Garcia M."/>
            <person name="Camarero S."/>
            <person name="Miyauchi S."/>
            <person name="Serrano A."/>
            <person name="Linde D."/>
            <person name="Babiker R."/>
            <person name="Drula E."/>
            <person name="Ayuso-Fernandez I."/>
            <person name="Pacheco R."/>
            <person name="Padilla G."/>
            <person name="Ferreira P."/>
            <person name="Barriuso J."/>
            <person name="Kellner H."/>
            <person name="Castanera R."/>
            <person name="Alfaro M."/>
            <person name="Ramirez L."/>
            <person name="Pisabarro A.G."/>
            <person name="Kuo A."/>
            <person name="Tritt A."/>
            <person name="Lipzen A."/>
            <person name="He G."/>
            <person name="Yan M."/>
            <person name="Ng V."/>
            <person name="Cullen D."/>
            <person name="Martin F."/>
            <person name="Rosso M.-N."/>
            <person name="Henrissat B."/>
            <person name="Hibbett D."/>
            <person name="Martinez A.T."/>
            <person name="Grigoriev I.V."/>
        </authorList>
    </citation>
    <scope>NUCLEOTIDE SEQUENCE</scope>
    <source>
        <strain evidence="3">CIRM-BRFM 674</strain>
    </source>
</reference>
<feature type="transmembrane region" description="Helical" evidence="1">
    <location>
        <begin position="210"/>
        <end position="231"/>
    </location>
</feature>
<name>A0A9P5YLM2_9AGAR</name>
<dbReference type="PANTHER" id="PTHR40465">
    <property type="entry name" value="CHROMOSOME 1, WHOLE GENOME SHOTGUN SEQUENCE"/>
    <property type="match status" value="1"/>
</dbReference>
<evidence type="ECO:0000256" key="1">
    <source>
        <dbReference type="SAM" id="Phobius"/>
    </source>
</evidence>
<feature type="transmembrane region" description="Helical" evidence="1">
    <location>
        <begin position="125"/>
        <end position="147"/>
    </location>
</feature>
<feature type="transmembrane region" description="Helical" evidence="1">
    <location>
        <begin position="237"/>
        <end position="257"/>
    </location>
</feature>
<protein>
    <recommendedName>
        <fullName evidence="2">DUF6534 domain-containing protein</fullName>
    </recommendedName>
</protein>
<dbReference type="InterPro" id="IPR045339">
    <property type="entry name" value="DUF6534"/>
</dbReference>
<feature type="transmembrane region" description="Helical" evidence="1">
    <location>
        <begin position="167"/>
        <end position="189"/>
    </location>
</feature>
<dbReference type="EMBL" id="MU155581">
    <property type="protein sequence ID" value="KAF9472082.1"/>
    <property type="molecule type" value="Genomic_DNA"/>
</dbReference>
<feature type="domain" description="DUF6534" evidence="2">
    <location>
        <begin position="174"/>
        <end position="261"/>
    </location>
</feature>
<dbReference type="OrthoDB" id="2536347at2759"/>
<organism evidence="3 4">
    <name type="scientific">Pholiota conissans</name>
    <dbReference type="NCBI Taxonomy" id="109636"/>
    <lineage>
        <taxon>Eukaryota</taxon>
        <taxon>Fungi</taxon>
        <taxon>Dikarya</taxon>
        <taxon>Basidiomycota</taxon>
        <taxon>Agaricomycotina</taxon>
        <taxon>Agaricomycetes</taxon>
        <taxon>Agaricomycetidae</taxon>
        <taxon>Agaricales</taxon>
        <taxon>Agaricineae</taxon>
        <taxon>Strophariaceae</taxon>
        <taxon>Pholiota</taxon>
    </lineage>
</organism>
<comment type="caution">
    <text evidence="3">The sequence shown here is derived from an EMBL/GenBank/DDBJ whole genome shotgun (WGS) entry which is preliminary data.</text>
</comment>
<dbReference type="AlphaFoldDB" id="A0A9P5YLM2"/>
<keyword evidence="1" id="KW-0812">Transmembrane</keyword>
<keyword evidence="4" id="KW-1185">Reference proteome</keyword>
<keyword evidence="1" id="KW-0472">Membrane</keyword>
<accession>A0A9P5YLM2</accession>
<keyword evidence="1" id="KW-1133">Transmembrane helix</keyword>
<feature type="transmembrane region" description="Helical" evidence="1">
    <location>
        <begin position="96"/>
        <end position="116"/>
    </location>
</feature>
<feature type="transmembrane region" description="Helical" evidence="1">
    <location>
        <begin position="22"/>
        <end position="43"/>
    </location>
</feature>
<evidence type="ECO:0000259" key="2">
    <source>
        <dbReference type="Pfam" id="PF20152"/>
    </source>
</evidence>